<organismHost>
    <name type="scientific">Phacochoerus africanus</name>
    <name type="common">Warthog</name>
    <dbReference type="NCBI Taxonomy" id="41426"/>
</organismHost>
<accession>A0A0C5AW73</accession>
<name>A0A0C5AW73_ASF</name>
<dbReference type="Proteomes" id="UP000105860">
    <property type="component" value="Segment"/>
</dbReference>
<organismHost>
    <name type="scientific">Potamochoerus larvatus</name>
    <name type="common">Bushpig</name>
    <dbReference type="NCBI Taxonomy" id="273792"/>
</organismHost>
<reference evidence="1 2" key="1">
    <citation type="journal article" date="2015" name="Virus Genes">
        <title>Comparative analysis of the complete genome sequences of Kenyan African swine fever virus isolates within p72 genotypes IX and X.</title>
        <authorList>
            <person name="Bishop R.P."/>
            <person name="Fleischauer C."/>
            <person name="de Villiers E.P."/>
            <person name="Okoth E.A."/>
            <person name="Arias M."/>
            <person name="Gallardo C."/>
            <person name="Upton C."/>
        </authorList>
    </citation>
    <scope>NUCLEOTIDE SEQUENCE [LARGE SCALE GENOMIC DNA]</scope>
    <source>
        <strain evidence="1">Ken05/Tk1</strain>
    </source>
</reference>
<organismHost>
    <name type="scientific">Sus scrofa</name>
    <name type="common">Pig</name>
    <dbReference type="NCBI Taxonomy" id="9823"/>
</organismHost>
<evidence type="ECO:0000313" key="1">
    <source>
        <dbReference type="EMBL" id="AJL34009.1"/>
    </source>
</evidence>
<dbReference type="GeneID" id="41901534"/>
<organismHost>
    <name type="scientific">Phacochoerus aethiopicus</name>
    <name type="common">Warthog</name>
    <dbReference type="NCBI Taxonomy" id="85517"/>
</organismHost>
<sequence length="83" mass="9749">MDTSLKNNDYVLEVENKNYQDYKDESDKINDVIETTKNNSMVDCCHKNYSTFSSEWYINERKYNDIAEGPGPKKSVVHRCTMI</sequence>
<protein>
    <submittedName>
        <fullName evidence="1">BA71V-L83L</fullName>
    </submittedName>
</protein>
<dbReference type="EMBL" id="KM111294">
    <property type="protein sequence ID" value="AJL34009.1"/>
    <property type="molecule type" value="Genomic_DNA"/>
</dbReference>
<organismHost>
    <name type="scientific">Ornithodoros</name>
    <name type="common">relapsing fever ticks</name>
    <dbReference type="NCBI Taxonomy" id="6937"/>
</organismHost>
<dbReference type="RefSeq" id="YP_009702729.1">
    <property type="nucleotide sequence ID" value="NC_044945.1"/>
</dbReference>
<dbReference type="KEGG" id="vg:41901534"/>
<organismHost>
    <name type="scientific">Ornithodoros moubata</name>
    <name type="common">Soft tick</name>
    <name type="synonym">Argasid tick</name>
    <dbReference type="NCBI Taxonomy" id="6938"/>
</organismHost>
<proteinExistence type="predicted"/>
<gene>
    <name evidence="1" type="primary">BA71V-L83L</name>
</gene>
<evidence type="ECO:0000313" key="2">
    <source>
        <dbReference type="Proteomes" id="UP000105860"/>
    </source>
</evidence>
<organism evidence="1 2">
    <name type="scientific">African swine fever virus</name>
    <name type="common">ASFV</name>
    <dbReference type="NCBI Taxonomy" id="10497"/>
    <lineage>
        <taxon>Viruses</taxon>
        <taxon>Varidnaviria</taxon>
        <taxon>Bamfordvirae</taxon>
        <taxon>Nucleocytoviricota</taxon>
        <taxon>Pokkesviricetes</taxon>
        <taxon>Asfuvirales</taxon>
        <taxon>Asfarviridae</taxon>
        <taxon>Asfivirus</taxon>
        <taxon>Asfivirus haemorrhagiae</taxon>
    </lineage>
</organism>